<organism evidence="3 4">
    <name type="scientific">Ornithinimicrobium faecis</name>
    <dbReference type="NCBI Taxonomy" id="2934158"/>
    <lineage>
        <taxon>Bacteria</taxon>
        <taxon>Bacillati</taxon>
        <taxon>Actinomycetota</taxon>
        <taxon>Actinomycetes</taxon>
        <taxon>Micrococcales</taxon>
        <taxon>Ornithinimicrobiaceae</taxon>
        <taxon>Ornithinimicrobium</taxon>
    </lineage>
</organism>
<evidence type="ECO:0000313" key="3">
    <source>
        <dbReference type="EMBL" id="USQ81825.1"/>
    </source>
</evidence>
<feature type="signal peptide" evidence="2">
    <location>
        <begin position="1"/>
        <end position="26"/>
    </location>
</feature>
<accession>A0ABY4YZF2</accession>
<dbReference type="RefSeq" id="WP_252595361.1">
    <property type="nucleotide sequence ID" value="NZ_CP099489.1"/>
</dbReference>
<evidence type="ECO:0008006" key="5">
    <source>
        <dbReference type="Google" id="ProtNLM"/>
    </source>
</evidence>
<protein>
    <recommendedName>
        <fullName evidence="5">Polymer-forming protein</fullName>
    </recommendedName>
</protein>
<gene>
    <name evidence="3" type="ORF">NF556_09320</name>
</gene>
<evidence type="ECO:0000313" key="4">
    <source>
        <dbReference type="Proteomes" id="UP001056455"/>
    </source>
</evidence>
<dbReference type="Proteomes" id="UP001056455">
    <property type="component" value="Chromosome"/>
</dbReference>
<name>A0ABY4YZF2_9MICO</name>
<reference evidence="3" key="1">
    <citation type="submission" date="2022-06" db="EMBL/GenBank/DDBJ databases">
        <title>Ornithinimicrobium HY1793.</title>
        <authorList>
            <person name="Huang Y."/>
        </authorList>
    </citation>
    <scope>NUCLEOTIDE SEQUENCE</scope>
    <source>
        <strain evidence="3">HY1793</strain>
    </source>
</reference>
<evidence type="ECO:0000256" key="1">
    <source>
        <dbReference type="SAM" id="MobiDB-lite"/>
    </source>
</evidence>
<keyword evidence="4" id="KW-1185">Reference proteome</keyword>
<proteinExistence type="predicted"/>
<keyword evidence="2" id="KW-0732">Signal</keyword>
<evidence type="ECO:0000256" key="2">
    <source>
        <dbReference type="SAM" id="SignalP"/>
    </source>
</evidence>
<feature type="compositionally biased region" description="Basic and acidic residues" evidence="1">
    <location>
        <begin position="298"/>
        <end position="315"/>
    </location>
</feature>
<dbReference type="EMBL" id="CP099489">
    <property type="protein sequence ID" value="USQ81825.1"/>
    <property type="molecule type" value="Genomic_DNA"/>
</dbReference>
<feature type="region of interest" description="Disordered" evidence="1">
    <location>
        <begin position="298"/>
        <end position="321"/>
    </location>
</feature>
<feature type="chain" id="PRO_5046564972" description="Polymer-forming protein" evidence="2">
    <location>
        <begin position="27"/>
        <end position="321"/>
    </location>
</feature>
<sequence>MKLVSTLLTGGLVVGSLLAVTAPSQAALTTTCVGEAGAVTVPGDLVVPKDKSCTLDGTVIQGNVRVQAGADLVIGSGTIEGNLVTQADGFVDATQTSIGGNVTSRGSYGVFLTESTVAGNYNSPANAARGGFLLADQSQLDGRVTDRSGSILLVSSTVAKNVLTDGNVATDLDDSVISGALTVSGSEEGALLCDSEIDGAATYDANGAPVQIGGDTPWGTCVGATYFGGDLTVNNTTGGVHLTESIIRGDLAGEGNDPAPVGSDNRVRGEISGQFADLQEPNRFGARSVPGEDRIAEARAAAEERTEVAELEAEKAGPANL</sequence>